<dbReference type="Pfam" id="PF01889">
    <property type="entry name" value="DUF63"/>
    <property type="match status" value="1"/>
</dbReference>
<dbReference type="PANTHER" id="PTHR40700">
    <property type="entry name" value="HYPOTHETICAL MEMBRANE PROTEIN, CONSERVED, DUF63 FAMILY"/>
    <property type="match status" value="1"/>
</dbReference>
<evidence type="ECO:0000313" key="3">
    <source>
        <dbReference type="Proteomes" id="UP000001488"/>
    </source>
</evidence>
<dbReference type="eggNOG" id="arCOG02177">
    <property type="taxonomic scope" value="Archaea"/>
</dbReference>
<protein>
    <submittedName>
        <fullName evidence="2">Predicted membrane protein</fullName>
    </submittedName>
</protein>
<dbReference type="GeneID" id="7988136"/>
<feature type="transmembrane region" description="Helical" evidence="1">
    <location>
        <begin position="117"/>
        <end position="135"/>
    </location>
</feature>
<gene>
    <name evidence="2" type="ordered locus">TGAM_1403</name>
</gene>
<keyword evidence="1" id="KW-0812">Transmembrane</keyword>
<feature type="transmembrane region" description="Helical" evidence="1">
    <location>
        <begin position="55"/>
        <end position="73"/>
    </location>
</feature>
<feature type="transmembrane region" description="Helical" evidence="1">
    <location>
        <begin position="26"/>
        <end position="43"/>
    </location>
</feature>
<keyword evidence="3" id="KW-1185">Reference proteome</keyword>
<feature type="transmembrane region" description="Helical" evidence="1">
    <location>
        <begin position="246"/>
        <end position="270"/>
    </location>
</feature>
<feature type="transmembrane region" description="Helical" evidence="1">
    <location>
        <begin position="147"/>
        <end position="164"/>
    </location>
</feature>
<dbReference type="InterPro" id="IPR002749">
    <property type="entry name" value="DUF63"/>
</dbReference>
<evidence type="ECO:0000256" key="1">
    <source>
        <dbReference type="SAM" id="Phobius"/>
    </source>
</evidence>
<dbReference type="AlphaFoldDB" id="C5A6P3"/>
<dbReference type="PATRIC" id="fig|593117.10.peg.1405"/>
<dbReference type="KEGG" id="tga:TGAM_1403"/>
<name>C5A6P3_THEGJ</name>
<reference evidence="2 3" key="1">
    <citation type="journal article" date="2007" name="Genome Biol.">
        <title>Genome analysis and genome-wide proteomics of Thermococcus gammatolerans, the most radioresistant organism known amongst the Archaea.</title>
        <authorList>
            <person name="Zivanovic Y."/>
            <person name="Armengaud J."/>
            <person name="Lagorce A."/>
            <person name="Leplat C."/>
            <person name="Guerin P."/>
            <person name="Dutertre M."/>
            <person name="Anthouard V."/>
            <person name="Forterre P."/>
            <person name="Wincker P."/>
            <person name="Confalonieri F."/>
        </authorList>
    </citation>
    <scope>NUCLEOTIDE SEQUENCE [LARGE SCALE GENOMIC DNA]</scope>
    <source>
        <strain evidence="3">DSM 15229 / JCM 11827 / EJ3</strain>
    </source>
</reference>
<keyword evidence="1" id="KW-0472">Membrane</keyword>
<dbReference type="STRING" id="593117.TGAM_1403"/>
<dbReference type="Proteomes" id="UP000001488">
    <property type="component" value="Chromosome"/>
</dbReference>
<feature type="transmembrane region" description="Helical" evidence="1">
    <location>
        <begin position="215"/>
        <end position="234"/>
    </location>
</feature>
<feature type="transmembrane region" description="Helical" evidence="1">
    <location>
        <begin position="85"/>
        <end position="105"/>
    </location>
</feature>
<dbReference type="PANTHER" id="PTHR40700:SF1">
    <property type="entry name" value="DUF63 DOMAIN-CONTAINING PROTEIN"/>
    <property type="match status" value="1"/>
</dbReference>
<dbReference type="OrthoDB" id="84937at2157"/>
<feature type="transmembrane region" description="Helical" evidence="1">
    <location>
        <begin position="176"/>
        <end position="195"/>
    </location>
</feature>
<dbReference type="HOGENOM" id="CLU_086260_0_0_2"/>
<dbReference type="PaxDb" id="593117-TGAM_1403"/>
<keyword evidence="1" id="KW-1133">Transmembrane helix</keyword>
<dbReference type="EMBL" id="CP001398">
    <property type="protein sequence ID" value="ACS33905.1"/>
    <property type="molecule type" value="Genomic_DNA"/>
</dbReference>
<proteinExistence type="predicted"/>
<sequence length="272" mass="31466">MGLQEFFQRYFVDPIKYNQGYNPVNTLVYAIILGIAVLLLYRFLKRLGVKVDERFFVALMPYIFLGPLMRAMTDVGMLPRTYLTVSPGGYFVIAAFAIASLLVVWRHVGTGEKLYPLYRDVGFLLVGGLLFILIINLDKVNFRWEYFKYFIPSLLVAEAFIWTLSRKFELIRNNRLLFYTHFYDATTTFVGIQFFGYWEQHVLARTLIDLTGTAAVMYLEKLIILLPIVWILDVEMKDEDPDLINFVKLAMFILGFGPGTRNLLITLMGVGR</sequence>
<evidence type="ECO:0000313" key="2">
    <source>
        <dbReference type="EMBL" id="ACS33905.1"/>
    </source>
</evidence>
<accession>C5A6P3</accession>
<dbReference type="RefSeq" id="WP_015859016.1">
    <property type="nucleotide sequence ID" value="NC_012804.1"/>
</dbReference>
<organism evidence="2 3">
    <name type="scientific">Thermococcus gammatolerans (strain DSM 15229 / JCM 11827 / EJ3)</name>
    <dbReference type="NCBI Taxonomy" id="593117"/>
    <lineage>
        <taxon>Archaea</taxon>
        <taxon>Methanobacteriati</taxon>
        <taxon>Methanobacteriota</taxon>
        <taxon>Thermococci</taxon>
        <taxon>Thermococcales</taxon>
        <taxon>Thermococcaceae</taxon>
        <taxon>Thermococcus</taxon>
    </lineage>
</organism>